<keyword evidence="3" id="KW-1185">Reference proteome</keyword>
<feature type="compositionally biased region" description="Polar residues" evidence="1">
    <location>
        <begin position="169"/>
        <end position="184"/>
    </location>
</feature>
<evidence type="ECO:0000256" key="1">
    <source>
        <dbReference type="SAM" id="MobiDB-lite"/>
    </source>
</evidence>
<sequence length="228" mass="24587">MCLVLKRVNQRIELSAIIRDIQSSDALPHCAAVSILIPQTFCLSPSFHPASSFTVSWTVARSQHPAAGQLEAMEHKFTVSISVDLSLATVSRISHFELSSSTWLPLLLDIVALTRMNSLHNQSGSCLHDISSEARPLDRGSTSDPIQRANRPAEELVLSRLNCPRVHSGRSTHWPTSATSTPSQGPIDAPSGLVPVSAPCPNKDPGTDMLSSQRIATASRVSQPPLML</sequence>
<comment type="caution">
    <text evidence="2">The sequence shown here is derived from an EMBL/GenBank/DDBJ whole genome shotgun (WGS) entry which is preliminary data.</text>
</comment>
<reference evidence="2" key="1">
    <citation type="submission" date="2023-03" db="EMBL/GenBank/DDBJ databases">
        <title>Massive genome expansion in bonnet fungi (Mycena s.s.) driven by repeated elements and novel gene families across ecological guilds.</title>
        <authorList>
            <consortium name="Lawrence Berkeley National Laboratory"/>
            <person name="Harder C.B."/>
            <person name="Miyauchi S."/>
            <person name="Viragh M."/>
            <person name="Kuo A."/>
            <person name="Thoen E."/>
            <person name="Andreopoulos B."/>
            <person name="Lu D."/>
            <person name="Skrede I."/>
            <person name="Drula E."/>
            <person name="Henrissat B."/>
            <person name="Morin E."/>
            <person name="Kohler A."/>
            <person name="Barry K."/>
            <person name="LaButti K."/>
            <person name="Morin E."/>
            <person name="Salamov A."/>
            <person name="Lipzen A."/>
            <person name="Mereny Z."/>
            <person name="Hegedus B."/>
            <person name="Baldrian P."/>
            <person name="Stursova M."/>
            <person name="Weitz H."/>
            <person name="Taylor A."/>
            <person name="Grigoriev I.V."/>
            <person name="Nagy L.G."/>
            <person name="Martin F."/>
            <person name="Kauserud H."/>
        </authorList>
    </citation>
    <scope>NUCLEOTIDE SEQUENCE</scope>
    <source>
        <strain evidence="2">CBHHK067</strain>
    </source>
</reference>
<feature type="region of interest" description="Disordered" evidence="1">
    <location>
        <begin position="131"/>
        <end position="228"/>
    </location>
</feature>
<gene>
    <name evidence="2" type="ORF">B0H17DRAFT_221634</name>
</gene>
<organism evidence="2 3">
    <name type="scientific">Mycena rosella</name>
    <name type="common">Pink bonnet</name>
    <name type="synonym">Agaricus rosellus</name>
    <dbReference type="NCBI Taxonomy" id="1033263"/>
    <lineage>
        <taxon>Eukaryota</taxon>
        <taxon>Fungi</taxon>
        <taxon>Dikarya</taxon>
        <taxon>Basidiomycota</taxon>
        <taxon>Agaricomycotina</taxon>
        <taxon>Agaricomycetes</taxon>
        <taxon>Agaricomycetidae</taxon>
        <taxon>Agaricales</taxon>
        <taxon>Marasmiineae</taxon>
        <taxon>Mycenaceae</taxon>
        <taxon>Mycena</taxon>
    </lineage>
</organism>
<evidence type="ECO:0000313" key="3">
    <source>
        <dbReference type="Proteomes" id="UP001221757"/>
    </source>
</evidence>
<feature type="compositionally biased region" description="Polar residues" evidence="1">
    <location>
        <begin position="209"/>
        <end position="222"/>
    </location>
</feature>
<proteinExistence type="predicted"/>
<dbReference type="Proteomes" id="UP001221757">
    <property type="component" value="Unassembled WGS sequence"/>
</dbReference>
<accession>A0AAD7CYK7</accession>
<protein>
    <submittedName>
        <fullName evidence="2">Uncharacterized protein</fullName>
    </submittedName>
</protein>
<dbReference type="EMBL" id="JARKIE010000194">
    <property type="protein sequence ID" value="KAJ7668320.1"/>
    <property type="molecule type" value="Genomic_DNA"/>
</dbReference>
<dbReference type="AlphaFoldDB" id="A0AAD7CYK7"/>
<evidence type="ECO:0000313" key="2">
    <source>
        <dbReference type="EMBL" id="KAJ7668320.1"/>
    </source>
</evidence>
<name>A0AAD7CYK7_MYCRO</name>